<sequence>MTQSNSHLHHRRTPSSNGSKVRTSRPALHRKGTYSVNHSISKLGSGQVRRPEPESDHQPDMAASFLNFCAMCERQITVPDNSLLYCSERYSYSFSLISYLSLCLGTHFGLISPQSPLLNGHLLTLFICSCRRKDSHKPLSASFPSSSSIPYSRSPPTSPLISFRMLVAPMTPTKLPAKSTLAAGIPTDFHNSKVDQDPSEWKPVIPAAHSSTGSLASTEAWHYLSQFHGSEPSFPRRHHGAGHRSSASLSTLMSATAPVPSLTHTPSTTASSFSSTASDYIGYMPDSSHRPLPPRHNPYFSNGAGVTKSVELVVPHVDTPSVHANAVDMSDSGSIFPASSSLWNESLAGKTPTETVAKAPSALDLPIMLKQETS</sequence>
<reference evidence="2 3" key="1">
    <citation type="submission" date="2020-01" db="EMBL/GenBank/DDBJ databases">
        <title>Draft genome sequence of Aspergillus udagawae IFM 53868.</title>
        <authorList>
            <person name="Takahashi H."/>
            <person name="Yaguchi T."/>
        </authorList>
    </citation>
    <scope>NUCLEOTIDE SEQUENCE [LARGE SCALE GENOMIC DNA]</scope>
    <source>
        <strain evidence="2 3">IFM 53868</strain>
    </source>
</reference>
<protein>
    <submittedName>
        <fullName evidence="2">Uncharacterized protein</fullName>
    </submittedName>
</protein>
<dbReference type="InterPro" id="IPR024368">
    <property type="entry name" value="Ecl1/2/3"/>
</dbReference>
<evidence type="ECO:0000313" key="3">
    <source>
        <dbReference type="Proteomes" id="UP000465266"/>
    </source>
</evidence>
<dbReference type="EMBL" id="BLKG01000044">
    <property type="protein sequence ID" value="GFF86312.1"/>
    <property type="molecule type" value="Genomic_DNA"/>
</dbReference>
<comment type="caution">
    <text evidence="2">The sequence shown here is derived from an EMBL/GenBank/DDBJ whole genome shotgun (WGS) entry which is preliminary data.</text>
</comment>
<evidence type="ECO:0000256" key="1">
    <source>
        <dbReference type="SAM" id="MobiDB-lite"/>
    </source>
</evidence>
<gene>
    <name evidence="2" type="ORF">IFM53868_04769</name>
</gene>
<organism evidence="2 3">
    <name type="scientific">Aspergillus udagawae</name>
    <dbReference type="NCBI Taxonomy" id="91492"/>
    <lineage>
        <taxon>Eukaryota</taxon>
        <taxon>Fungi</taxon>
        <taxon>Dikarya</taxon>
        <taxon>Ascomycota</taxon>
        <taxon>Pezizomycotina</taxon>
        <taxon>Eurotiomycetes</taxon>
        <taxon>Eurotiomycetidae</taxon>
        <taxon>Eurotiales</taxon>
        <taxon>Aspergillaceae</taxon>
        <taxon>Aspergillus</taxon>
        <taxon>Aspergillus subgen. Fumigati</taxon>
    </lineage>
</organism>
<keyword evidence="3" id="KW-1185">Reference proteome</keyword>
<proteinExistence type="predicted"/>
<dbReference type="Proteomes" id="UP000465266">
    <property type="component" value="Unassembled WGS sequence"/>
</dbReference>
<dbReference type="Pfam" id="PF12855">
    <property type="entry name" value="Ecl1"/>
    <property type="match status" value="2"/>
</dbReference>
<accession>A0ABQ1AQQ2</accession>
<evidence type="ECO:0000313" key="2">
    <source>
        <dbReference type="EMBL" id="GFF86312.1"/>
    </source>
</evidence>
<feature type="region of interest" description="Disordered" evidence="1">
    <location>
        <begin position="1"/>
        <end position="30"/>
    </location>
</feature>
<name>A0ABQ1AQQ2_9EURO</name>